<dbReference type="PANTHER" id="PTHR31464">
    <property type="entry name" value="PROTEIN CBG01266"/>
    <property type="match status" value="1"/>
</dbReference>
<evidence type="ECO:0000313" key="2">
    <source>
        <dbReference type="Proteomes" id="UP000005237"/>
    </source>
</evidence>
<name>A0A8R1HZZ6_CAEJA</name>
<organism evidence="1 2">
    <name type="scientific">Caenorhabditis japonica</name>
    <dbReference type="NCBI Taxonomy" id="281687"/>
    <lineage>
        <taxon>Eukaryota</taxon>
        <taxon>Metazoa</taxon>
        <taxon>Ecdysozoa</taxon>
        <taxon>Nematoda</taxon>
        <taxon>Chromadorea</taxon>
        <taxon>Rhabditida</taxon>
        <taxon>Rhabditina</taxon>
        <taxon>Rhabditomorpha</taxon>
        <taxon>Rhabditoidea</taxon>
        <taxon>Rhabditidae</taxon>
        <taxon>Peloderinae</taxon>
        <taxon>Caenorhabditis</taxon>
    </lineage>
</organism>
<reference evidence="1" key="2">
    <citation type="submission" date="2022-06" db="UniProtKB">
        <authorList>
            <consortium name="EnsemblMetazoa"/>
        </authorList>
    </citation>
    <scope>IDENTIFICATION</scope>
    <source>
        <strain evidence="1">DF5081</strain>
    </source>
</reference>
<dbReference type="AlphaFoldDB" id="A0A8R1HZZ6"/>
<dbReference type="EnsemblMetazoa" id="CJA15439a.1">
    <property type="protein sequence ID" value="CJA15439a.1"/>
    <property type="gene ID" value="WBGene00134643"/>
</dbReference>
<sequence>MENYKQYWDVHKRIKDVIEIKSILSRVEQKADKFQLVCSIASLVYDIAEKGILEEENPLATELKELGDTVITISKETSQQFEESNAFITEHDIVRFHTVSPVLEIQEIDVPTANLMRLMSGTMKDPDQYSIGMFRKAWGQVSPKDLAYKFLKFLKNDSTNPLKMAVKADELMKRATFTKWKKFIETVLCQLVFIEFYTYGMFCGQNGHEPSSVLEDIKEVQGMLAQWENEYAFCSDSFGILVFFDCAETGTHAVKWKRDLAICSFHYGKCNIVVFKSTRWNHITDDERDKFEIGLKLLENEGLHVTAEGAFSEKHNFQDRPGEIANKYLSNWGFVAMVAYNQNLHFRCANMKNRLWPGSGAKVPVVSRNLFGFVGMKFCTSHYWVLAGYE</sequence>
<dbReference type="Pfam" id="PF05075">
    <property type="entry name" value="DUF684"/>
    <property type="match status" value="1"/>
</dbReference>
<dbReference type="InterPro" id="IPR007767">
    <property type="entry name" value="DUF684"/>
</dbReference>
<keyword evidence="2" id="KW-1185">Reference proteome</keyword>
<protein>
    <submittedName>
        <fullName evidence="1">Uncharacterized protein</fullName>
    </submittedName>
</protein>
<proteinExistence type="predicted"/>
<accession>A0A8R1HZZ6</accession>
<reference evidence="2" key="1">
    <citation type="submission" date="2010-08" db="EMBL/GenBank/DDBJ databases">
        <authorList>
            <consortium name="Caenorhabditis japonica Sequencing Consortium"/>
            <person name="Wilson R.K."/>
        </authorList>
    </citation>
    <scope>NUCLEOTIDE SEQUENCE [LARGE SCALE GENOMIC DNA]</scope>
    <source>
        <strain evidence="2">DF5081</strain>
    </source>
</reference>
<dbReference type="Proteomes" id="UP000005237">
    <property type="component" value="Unassembled WGS sequence"/>
</dbReference>
<evidence type="ECO:0000313" key="1">
    <source>
        <dbReference type="EnsemblMetazoa" id="CJA15439a.1"/>
    </source>
</evidence>
<dbReference type="PANTHER" id="PTHR31464:SF4">
    <property type="entry name" value="DUF4242 DOMAIN-CONTAINING PROTEIN-RELATED"/>
    <property type="match status" value="1"/>
</dbReference>